<dbReference type="Ensembl" id="ENSCWAT00000008123.1">
    <property type="protein sequence ID" value="ENSCWAP00000007457.1"/>
    <property type="gene ID" value="ENSCWAG00000005782.1"/>
</dbReference>
<accession>A0A8C3W1S6</accession>
<dbReference type="Pfam" id="PF15045">
    <property type="entry name" value="Clathrin_bdg"/>
    <property type="match status" value="1"/>
</dbReference>
<feature type="compositionally biased region" description="Polar residues" evidence="1">
    <location>
        <begin position="80"/>
        <end position="89"/>
    </location>
</feature>
<name>A0A8C3W1S6_9CETA</name>
<organism evidence="3 4">
    <name type="scientific">Catagonus wagneri</name>
    <name type="common">Chacoan peccary</name>
    <dbReference type="NCBI Taxonomy" id="51154"/>
    <lineage>
        <taxon>Eukaryota</taxon>
        <taxon>Metazoa</taxon>
        <taxon>Chordata</taxon>
        <taxon>Craniata</taxon>
        <taxon>Vertebrata</taxon>
        <taxon>Euteleostomi</taxon>
        <taxon>Mammalia</taxon>
        <taxon>Eutheria</taxon>
        <taxon>Laurasiatheria</taxon>
        <taxon>Artiodactyla</taxon>
        <taxon>Suina</taxon>
        <taxon>Tayassuidae</taxon>
        <taxon>Catagonus</taxon>
    </lineage>
</organism>
<reference evidence="3" key="1">
    <citation type="submission" date="2025-08" db="UniProtKB">
        <authorList>
            <consortium name="Ensembl"/>
        </authorList>
    </citation>
    <scope>IDENTIFICATION</scope>
</reference>
<protein>
    <recommendedName>
        <fullName evidence="2">Aftiphilin clathrin-binding box domain-containing protein</fullName>
    </recommendedName>
</protein>
<dbReference type="InterPro" id="IPR029205">
    <property type="entry name" value="Clathrin-bd"/>
</dbReference>
<feature type="region of interest" description="Disordered" evidence="1">
    <location>
        <begin position="26"/>
        <end position="130"/>
    </location>
</feature>
<keyword evidence="4" id="KW-1185">Reference proteome</keyword>
<evidence type="ECO:0000313" key="4">
    <source>
        <dbReference type="Proteomes" id="UP000694540"/>
    </source>
</evidence>
<dbReference type="GO" id="GO:0030121">
    <property type="term" value="C:AP-1 adaptor complex"/>
    <property type="evidence" value="ECO:0007669"/>
    <property type="project" value="TreeGrafter"/>
</dbReference>
<dbReference type="InterPro" id="IPR046359">
    <property type="entry name" value="Aftin-like"/>
</dbReference>
<dbReference type="AlphaFoldDB" id="A0A8C3W1S6"/>
<dbReference type="GeneTree" id="ENSGT00940000154186"/>
<proteinExistence type="predicted"/>
<feature type="region of interest" description="Disordered" evidence="1">
    <location>
        <begin position="279"/>
        <end position="299"/>
    </location>
</feature>
<dbReference type="PANTHER" id="PTHR16156:SF7">
    <property type="entry name" value="CLATHRIN BINDING BOX OF AFTIPHILIN CONTAINING 1"/>
    <property type="match status" value="1"/>
</dbReference>
<evidence type="ECO:0000256" key="1">
    <source>
        <dbReference type="SAM" id="MobiDB-lite"/>
    </source>
</evidence>
<evidence type="ECO:0000259" key="2">
    <source>
        <dbReference type="Pfam" id="PF15045"/>
    </source>
</evidence>
<evidence type="ECO:0000313" key="3">
    <source>
        <dbReference type="Ensembl" id="ENSCWAP00000007457.1"/>
    </source>
</evidence>
<dbReference type="Proteomes" id="UP000694540">
    <property type="component" value="Unplaced"/>
</dbReference>
<sequence>PRRRRRRGGALLSDLTERAGGVSLCQVSENSDADSPRQRPGPADPSPRVSGHCKGLSTCAASGPDPGEHPGAWGQFEGFQESSARSEQLSRALELPERPTEPQPPSTASAQGERGSPQPRQGGPAWTEATAVSPSEHILSYADIFRSAFQEVPAQQAAGDVPALDHFLETSAEEKPGLESLHEPCSESRKVWRALQSSVSTSASRCPRSESRCWESLLLALRLDAAQGQPGLPEPEGLQGARGFCLHRCRALIRTKLSVTPGSSQGGLAAYGLFLKTPLQGGRRGASPPRRSPRLVTQR</sequence>
<dbReference type="GO" id="GO:0032588">
    <property type="term" value="C:trans-Golgi network membrane"/>
    <property type="evidence" value="ECO:0007669"/>
    <property type="project" value="InterPro"/>
</dbReference>
<feature type="domain" description="Aftiphilin clathrin-binding box" evidence="2">
    <location>
        <begin position="188"/>
        <end position="256"/>
    </location>
</feature>
<dbReference type="GO" id="GO:0030276">
    <property type="term" value="F:clathrin binding"/>
    <property type="evidence" value="ECO:0007669"/>
    <property type="project" value="InterPro"/>
</dbReference>
<dbReference type="PANTHER" id="PTHR16156">
    <property type="entry name" value="AFTIPHILIN A-RELATED"/>
    <property type="match status" value="1"/>
</dbReference>
<reference evidence="3" key="2">
    <citation type="submission" date="2025-09" db="UniProtKB">
        <authorList>
            <consortium name="Ensembl"/>
        </authorList>
    </citation>
    <scope>IDENTIFICATION</scope>
</reference>